<dbReference type="Pfam" id="PF05569">
    <property type="entry name" value="Peptidase_M56"/>
    <property type="match status" value="1"/>
</dbReference>
<proteinExistence type="predicted"/>
<gene>
    <name evidence="4" type="ORF">LX97_02637</name>
</gene>
<dbReference type="InterPro" id="IPR052173">
    <property type="entry name" value="Beta-lactam_resp_regulator"/>
</dbReference>
<name>A0ABX5PWT7_9FLAO</name>
<keyword evidence="5" id="KW-1185">Reference proteome</keyword>
<dbReference type="RefSeq" id="WP_041567233.1">
    <property type="nucleotide sequence ID" value="NZ_QKZR01000004.1"/>
</dbReference>
<dbReference type="EMBL" id="QKZR01000004">
    <property type="protein sequence ID" value="PZX39271.1"/>
    <property type="molecule type" value="Genomic_DNA"/>
</dbReference>
<accession>A0ABX5PWT7</accession>
<dbReference type="CDD" id="cd07341">
    <property type="entry name" value="M56_BlaR1_MecR1_like"/>
    <property type="match status" value="1"/>
</dbReference>
<keyword evidence="1" id="KW-0812">Transmembrane</keyword>
<feature type="transmembrane region" description="Helical" evidence="1">
    <location>
        <begin position="268"/>
        <end position="287"/>
    </location>
</feature>
<protein>
    <submittedName>
        <fullName evidence="4">Beta-lactamase regulating signal transducer with metallopeptidase domain</fullName>
    </submittedName>
</protein>
<feature type="domain" description="TonB C-terminal" evidence="2">
    <location>
        <begin position="532"/>
        <end position="592"/>
    </location>
</feature>
<feature type="transmembrane region" description="Helical" evidence="1">
    <location>
        <begin position="6"/>
        <end position="23"/>
    </location>
</feature>
<evidence type="ECO:0000313" key="4">
    <source>
        <dbReference type="EMBL" id="PZX39271.1"/>
    </source>
</evidence>
<evidence type="ECO:0000313" key="5">
    <source>
        <dbReference type="Proteomes" id="UP000248584"/>
    </source>
</evidence>
<keyword evidence="1" id="KW-0472">Membrane</keyword>
<dbReference type="Pfam" id="PF03544">
    <property type="entry name" value="TonB_C"/>
    <property type="match status" value="1"/>
</dbReference>
<evidence type="ECO:0000256" key="1">
    <source>
        <dbReference type="SAM" id="Phobius"/>
    </source>
</evidence>
<comment type="caution">
    <text evidence="4">The sequence shown here is derived from an EMBL/GenBank/DDBJ whole genome shotgun (WGS) entry which is preliminary data.</text>
</comment>
<reference evidence="4 5" key="1">
    <citation type="submission" date="2018-06" db="EMBL/GenBank/DDBJ databases">
        <title>Genomic Encyclopedia of Archaeal and Bacterial Type Strains, Phase II (KMG-II): from individual species to whole genera.</title>
        <authorList>
            <person name="Goeker M."/>
        </authorList>
    </citation>
    <scope>NUCLEOTIDE SEQUENCE [LARGE SCALE GENOMIC DNA]</scope>
    <source>
        <strain evidence="4 5">DSM 17205</strain>
    </source>
</reference>
<dbReference type="InterPro" id="IPR008756">
    <property type="entry name" value="Peptidase_M56"/>
</dbReference>
<feature type="transmembrane region" description="Helical" evidence="1">
    <location>
        <begin position="35"/>
        <end position="55"/>
    </location>
</feature>
<sequence>MIQHLIHSSVLAFLFYSVYHLFLRKETFFQWNRAYLLAIPLLSIVIPFISAPFSIELAPLNETVIAPVSLEMSETLVITDNATTAPIEKPIDYLMIAFLIYGIGVFISLLLFLYKISTIKEIIRKGTTQFTNGLLITKTNQKLTAFSFFNNIVIDENINPEKTEEIIAHERIHIKQLHSYDLVAYEICKIIFWFHPIPYIAQRELKLVHEYIVDQFFLKNQESNTYQESLLKAVFGTDQFTLASSYFNKSLLKNRILMLQKKKSTAKSLVKLAFIIPVVLGSIIFTACTQDPEVTAESTEINEQEKSAFIPRLSKFEYGQKDFYQGLSEDDIAFYNSDVFPNSILKDSTRKTSKEEIWNKMQSDDGQRYLKILSIIMDNSRTLVVDDLNENFNVTYITESPKMEPSYMTAPFSWNSEQIHSYVDGYLSGAFKDRVSELSDSEYQKMISRVVELHNEISIEETIEIEEIKNSEFGVESIDTDVPFAIIDEVPHFEHCTGTEAEIKKCTQDKITQFVNKNFNTGIAKDMAGRHKISVQFKIDQNGNAVDIKSRAKSPELQEEAARVINMLPQMIPGKQNGQPVNVIYALPIIFQVQE</sequence>
<dbReference type="Proteomes" id="UP000248584">
    <property type="component" value="Unassembled WGS sequence"/>
</dbReference>
<dbReference type="PANTHER" id="PTHR34978:SF3">
    <property type="entry name" value="SLR0241 PROTEIN"/>
    <property type="match status" value="1"/>
</dbReference>
<feature type="domain" description="Peptidase M56" evidence="3">
    <location>
        <begin position="154"/>
        <end position="259"/>
    </location>
</feature>
<dbReference type="PANTHER" id="PTHR34978">
    <property type="entry name" value="POSSIBLE SENSOR-TRANSDUCER PROTEIN BLAR"/>
    <property type="match status" value="1"/>
</dbReference>
<keyword evidence="1" id="KW-1133">Transmembrane helix</keyword>
<dbReference type="InterPro" id="IPR037682">
    <property type="entry name" value="TonB_C"/>
</dbReference>
<organism evidence="4 5">
    <name type="scientific">Nonlabens dokdonensis</name>
    <dbReference type="NCBI Taxonomy" id="328515"/>
    <lineage>
        <taxon>Bacteria</taxon>
        <taxon>Pseudomonadati</taxon>
        <taxon>Bacteroidota</taxon>
        <taxon>Flavobacteriia</taxon>
        <taxon>Flavobacteriales</taxon>
        <taxon>Flavobacteriaceae</taxon>
        <taxon>Nonlabens</taxon>
    </lineage>
</organism>
<feature type="transmembrane region" description="Helical" evidence="1">
    <location>
        <begin position="93"/>
        <end position="114"/>
    </location>
</feature>
<dbReference type="Gene3D" id="3.30.1150.10">
    <property type="match status" value="1"/>
</dbReference>
<evidence type="ECO:0000259" key="3">
    <source>
        <dbReference type="Pfam" id="PF05569"/>
    </source>
</evidence>
<evidence type="ECO:0000259" key="2">
    <source>
        <dbReference type="Pfam" id="PF03544"/>
    </source>
</evidence>
<dbReference type="SUPFAM" id="SSF74653">
    <property type="entry name" value="TolA/TonB C-terminal domain"/>
    <property type="match status" value="1"/>
</dbReference>